<gene>
    <name evidence="12" type="ORF">D9757_010456</name>
</gene>
<evidence type="ECO:0000256" key="8">
    <source>
        <dbReference type="ARBA" id="ARBA00044793"/>
    </source>
</evidence>
<feature type="transmembrane region" description="Helical" evidence="10">
    <location>
        <begin position="36"/>
        <end position="57"/>
    </location>
</feature>
<evidence type="ECO:0000256" key="1">
    <source>
        <dbReference type="ARBA" id="ARBA00004477"/>
    </source>
</evidence>
<comment type="pathway">
    <text evidence="2">Protein modification; protein glycosylation.</text>
</comment>
<dbReference type="OrthoDB" id="9979195at2759"/>
<evidence type="ECO:0000256" key="4">
    <source>
        <dbReference type="ARBA" id="ARBA00022692"/>
    </source>
</evidence>
<feature type="transmembrane region" description="Helical" evidence="10">
    <location>
        <begin position="358"/>
        <end position="381"/>
    </location>
</feature>
<organism evidence="12 13">
    <name type="scientific">Collybiopsis confluens</name>
    <dbReference type="NCBI Taxonomy" id="2823264"/>
    <lineage>
        <taxon>Eukaryota</taxon>
        <taxon>Fungi</taxon>
        <taxon>Dikarya</taxon>
        <taxon>Basidiomycota</taxon>
        <taxon>Agaricomycotina</taxon>
        <taxon>Agaricomycetes</taxon>
        <taxon>Agaricomycetidae</taxon>
        <taxon>Agaricales</taxon>
        <taxon>Marasmiineae</taxon>
        <taxon>Omphalotaceae</taxon>
        <taxon>Collybiopsis</taxon>
    </lineage>
</organism>
<evidence type="ECO:0000256" key="11">
    <source>
        <dbReference type="SAM" id="MobiDB-lite"/>
    </source>
</evidence>
<keyword evidence="13" id="KW-1185">Reference proteome</keyword>
<comment type="caution">
    <text evidence="12">The sequence shown here is derived from an EMBL/GenBank/DDBJ whole genome shotgun (WGS) entry which is preliminary data.</text>
</comment>
<proteinExistence type="inferred from homology"/>
<dbReference type="Pfam" id="PF04506">
    <property type="entry name" value="Rft-1"/>
    <property type="match status" value="1"/>
</dbReference>
<sequence>MASSTASTLTSLMGLQLFTRLFTFVLNQALSRLASPAAFGIVAIQFELLLSTILFLSREGVRGALLRVESAGPDRASAPQSGDKTGTGNRNGSAAMNVGFIPFIVGVPLAIGTSLLYITTASKETRVQPNFYSAVLVYVLAAIMELLAEPMHNMAMSSVQTNVRVRAEGIGITAKTLTTFLILVYDANGGGGDLALLAFAFGQLMYGSLVFLVYLRRFGRAGLLTSLSKNSSGVYFDRDVLALSTTMTSQSLVKHFLTEGDKFILSWFSPLQDQGGYALAVNYGSLIARIVFQPIEETLRLYFSKTLAQVTSSSSSTSTTSSSSPNSHEPDQNPQRQPPHKNPHLPALLKSSRTLLTLLNIQLTTSLFILIFGTHYLPLFLTLLLPPRYLHTTSAPKVLEAWVWYIPFLAVNGGLEAFFASCAGREDVGRQSRWMVLFTMIYTTCAVVLYKAGFGDVSLVYANIVNLVVRIGYAWMFCRRFFSEHYSSSSSSSGGGSGGGSNSELDSTEEALINLRPRTVLPPRSLVLLLAISMGLIRTSEHLLGNPTMIVRQYQGQGMGRISAILVRPVLAHLALGVGLAIGCLGWWVWILSGSGRGSDGSGGSVLLELIPQRWRRRTRRRVRTKSD</sequence>
<feature type="transmembrane region" description="Helical" evidence="10">
    <location>
        <begin position="401"/>
        <end position="422"/>
    </location>
</feature>
<reference evidence="12 13" key="1">
    <citation type="journal article" date="2020" name="ISME J.">
        <title>Uncovering the hidden diversity of litter-decomposition mechanisms in mushroom-forming fungi.</title>
        <authorList>
            <person name="Floudas D."/>
            <person name="Bentzer J."/>
            <person name="Ahren D."/>
            <person name="Johansson T."/>
            <person name="Persson P."/>
            <person name="Tunlid A."/>
        </authorList>
    </citation>
    <scope>NUCLEOTIDE SEQUENCE [LARGE SCALE GENOMIC DNA]</scope>
    <source>
        <strain evidence="12 13">CBS 406.79</strain>
    </source>
</reference>
<dbReference type="PANTHER" id="PTHR13117:SF5">
    <property type="entry name" value="PROTEIN RFT1 HOMOLOG"/>
    <property type="match status" value="1"/>
</dbReference>
<evidence type="ECO:0000256" key="2">
    <source>
        <dbReference type="ARBA" id="ARBA00004922"/>
    </source>
</evidence>
<feature type="transmembrane region" description="Helical" evidence="10">
    <location>
        <begin position="459"/>
        <end position="478"/>
    </location>
</feature>
<feature type="transmembrane region" description="Helical" evidence="10">
    <location>
        <begin position="434"/>
        <end position="453"/>
    </location>
</feature>
<evidence type="ECO:0000313" key="13">
    <source>
        <dbReference type="Proteomes" id="UP000518752"/>
    </source>
</evidence>
<feature type="compositionally biased region" description="Low complexity" evidence="11">
    <location>
        <begin position="313"/>
        <end position="324"/>
    </location>
</feature>
<feature type="transmembrane region" description="Helical" evidence="10">
    <location>
        <begin position="130"/>
        <end position="148"/>
    </location>
</feature>
<dbReference type="AlphaFoldDB" id="A0A8H5GR76"/>
<protein>
    <recommendedName>
        <fullName evidence="8 10">Man(5)GlcNAc(2)-PP-dolichol translocation protein RFT1</fullName>
    </recommendedName>
</protein>
<evidence type="ECO:0000313" key="12">
    <source>
        <dbReference type="EMBL" id="KAF5369627.1"/>
    </source>
</evidence>
<feature type="transmembrane region" description="Helical" evidence="10">
    <location>
        <begin position="565"/>
        <end position="590"/>
    </location>
</feature>
<keyword evidence="5 10" id="KW-0256">Endoplasmic reticulum</keyword>
<dbReference type="EMBL" id="JAACJN010000127">
    <property type="protein sequence ID" value="KAF5369627.1"/>
    <property type="molecule type" value="Genomic_DNA"/>
</dbReference>
<comment type="similarity">
    <text evidence="3 10">Belongs to the RFT1 family.</text>
</comment>
<name>A0A8H5GR76_9AGAR</name>
<keyword evidence="7 10" id="KW-0472">Membrane</keyword>
<dbReference type="GO" id="GO:0005789">
    <property type="term" value="C:endoplasmic reticulum membrane"/>
    <property type="evidence" value="ECO:0007669"/>
    <property type="project" value="UniProtKB-SubCell"/>
</dbReference>
<dbReference type="PANTHER" id="PTHR13117">
    <property type="entry name" value="ENDOPLASMIC RETICULUM MULTISPAN TRANSMEMBRANE PROTEIN-RELATED"/>
    <property type="match status" value="1"/>
</dbReference>
<evidence type="ECO:0000256" key="6">
    <source>
        <dbReference type="ARBA" id="ARBA00022989"/>
    </source>
</evidence>
<feature type="transmembrane region" description="Helical" evidence="10">
    <location>
        <begin position="12"/>
        <end position="30"/>
    </location>
</feature>
<keyword evidence="6 10" id="KW-1133">Transmembrane helix</keyword>
<evidence type="ECO:0000256" key="10">
    <source>
        <dbReference type="RuleBase" id="RU365067"/>
    </source>
</evidence>
<keyword evidence="10" id="KW-0813">Transport</keyword>
<feature type="region of interest" description="Disordered" evidence="11">
    <location>
        <begin position="313"/>
        <end position="344"/>
    </location>
</feature>
<feature type="transmembrane region" description="Helical" evidence="10">
    <location>
        <begin position="194"/>
        <end position="215"/>
    </location>
</feature>
<feature type="transmembrane region" description="Helical" evidence="10">
    <location>
        <begin position="94"/>
        <end position="118"/>
    </location>
</feature>
<dbReference type="InterPro" id="IPR007594">
    <property type="entry name" value="RFT1"/>
</dbReference>
<dbReference type="GO" id="GO:0034203">
    <property type="term" value="P:glycolipid translocation"/>
    <property type="evidence" value="ECO:0007669"/>
    <property type="project" value="TreeGrafter"/>
</dbReference>
<evidence type="ECO:0000256" key="7">
    <source>
        <dbReference type="ARBA" id="ARBA00023136"/>
    </source>
</evidence>
<dbReference type="GO" id="GO:0006488">
    <property type="term" value="P:dolichol-linked oligosaccharide biosynthetic process"/>
    <property type="evidence" value="ECO:0007669"/>
    <property type="project" value="InterPro"/>
</dbReference>
<dbReference type="Proteomes" id="UP000518752">
    <property type="component" value="Unassembled WGS sequence"/>
</dbReference>
<evidence type="ECO:0000256" key="3">
    <source>
        <dbReference type="ARBA" id="ARBA00010288"/>
    </source>
</evidence>
<accession>A0A8H5GR76</accession>
<evidence type="ECO:0000256" key="5">
    <source>
        <dbReference type="ARBA" id="ARBA00022824"/>
    </source>
</evidence>
<comment type="function">
    <text evidence="9 10">Intramembrane glycolipid transporter that operates in the biosynthetic pathway of dolichol-linked oligosaccharides, the glycan precursors employed in protein asparagine (N)-glycosylation. The sequential addition of sugars to dolichol pyrophosphate produces dolichol-linked oligosaccharides containing fourteen sugars, including two GlcNAcs, nine mannoses and three glucoses. Once assembled, the oligosaccharide is transferred from the lipid to nascent proteins by oligosaccharyltransferases. The assembly of dolichol-linked oligosaccharides begins on the cytosolic side of the endoplasmic reticulum membrane and finishes in its lumen. RFT1 could mediate the translocation of the cytosolically oriented intermediate DolPP-GlcNAc2Man5, produced by ALG11, into the ER lumen where dolichol-linked oligosaccharides assembly continues. However, the intramembrane lipid transporter activity could not be confirmed in vitro.</text>
</comment>
<evidence type="ECO:0000256" key="9">
    <source>
        <dbReference type="ARBA" id="ARBA00045912"/>
    </source>
</evidence>
<keyword evidence="4 10" id="KW-0812">Transmembrane</keyword>
<comment type="subcellular location">
    <subcellularLocation>
        <location evidence="1 10">Endoplasmic reticulum membrane</location>
        <topology evidence="1 10">Multi-pass membrane protein</topology>
    </subcellularLocation>
</comment>